<name>A0A554LPR2_9BACT</name>
<organism evidence="1 2">
    <name type="scientific">Candidatus Berkelbacteria bacterium Athens1014_28</name>
    <dbReference type="NCBI Taxonomy" id="2017145"/>
    <lineage>
        <taxon>Bacteria</taxon>
        <taxon>Candidatus Berkelbacteria</taxon>
    </lineage>
</organism>
<protein>
    <submittedName>
        <fullName evidence="1">Uncharacterized protein</fullName>
    </submittedName>
</protein>
<accession>A0A554LPR2</accession>
<sequence>MSNYKYAHCWDIHETPEETERVVLELEKAVQKNNTKSVKKILKDPSVLRSITIRRGQNGKNHKIFLKSFDFLLEDEFGENENAASFSVEKILDFLHREDIPEQVLNSLAIVAFHAQNKELFFNVIDGIIGNFENFLDREVVIEAQHDLASWKSFYEKNKKEAININRWIIGECDKIGAGVLRKKTTFGLAYDKEIKHKSKAESFKKTGEELKEKFNNKYNALRMEMAYGESLLLYAKLKSGLHREKILREAKDVTLEALKSSIKSGYMKAEMKISKLLGEIYLEIGDERKAKSYRKRFEKIEDGYY</sequence>
<reference evidence="1 2" key="1">
    <citation type="submission" date="2017-07" db="EMBL/GenBank/DDBJ databases">
        <title>Mechanisms for carbon and nitrogen cycling indicate functional differentiation within the Candidate Phyla Radiation.</title>
        <authorList>
            <person name="Danczak R.E."/>
            <person name="Johnston M.D."/>
            <person name="Kenah C."/>
            <person name="Slattery M."/>
            <person name="Wrighton K.C."/>
            <person name="Wilkins M.J."/>
        </authorList>
    </citation>
    <scope>NUCLEOTIDE SEQUENCE [LARGE SCALE GENOMIC DNA]</scope>
    <source>
        <strain evidence="1">Athens1014_28</strain>
    </source>
</reference>
<proteinExistence type="predicted"/>
<dbReference type="EMBL" id="VMGN01000005">
    <property type="protein sequence ID" value="TSC94867.1"/>
    <property type="molecule type" value="Genomic_DNA"/>
</dbReference>
<gene>
    <name evidence="1" type="ORF">Athens101428_149</name>
</gene>
<comment type="caution">
    <text evidence="1">The sequence shown here is derived from an EMBL/GenBank/DDBJ whole genome shotgun (WGS) entry which is preliminary data.</text>
</comment>
<dbReference type="AlphaFoldDB" id="A0A554LPR2"/>
<dbReference type="Proteomes" id="UP000316495">
    <property type="component" value="Unassembled WGS sequence"/>
</dbReference>
<evidence type="ECO:0000313" key="1">
    <source>
        <dbReference type="EMBL" id="TSC94867.1"/>
    </source>
</evidence>
<evidence type="ECO:0000313" key="2">
    <source>
        <dbReference type="Proteomes" id="UP000316495"/>
    </source>
</evidence>